<organism evidence="5 6">
    <name type="scientific">Amycolatopsis acidiphila</name>
    <dbReference type="NCBI Taxonomy" id="715473"/>
    <lineage>
        <taxon>Bacteria</taxon>
        <taxon>Bacillati</taxon>
        <taxon>Actinomycetota</taxon>
        <taxon>Actinomycetes</taxon>
        <taxon>Pseudonocardiales</taxon>
        <taxon>Pseudonocardiaceae</taxon>
        <taxon>Amycolatopsis</taxon>
    </lineage>
</organism>
<reference evidence="5 6" key="1">
    <citation type="submission" date="2019-07" db="EMBL/GenBank/DDBJ databases">
        <title>New species of Amycolatopsis and Streptomyces.</title>
        <authorList>
            <person name="Duangmal K."/>
            <person name="Teo W.F.A."/>
            <person name="Lipun K."/>
        </authorList>
    </citation>
    <scope>NUCLEOTIDE SEQUENCE [LARGE SCALE GENOMIC DNA]</scope>
    <source>
        <strain evidence="5 6">JCM 30562</strain>
    </source>
</reference>
<dbReference type="InterPro" id="IPR002401">
    <property type="entry name" value="Cyt_P450_E_grp-I"/>
</dbReference>
<comment type="cofactor">
    <cofactor evidence="1 3">
        <name>heme</name>
        <dbReference type="ChEBI" id="CHEBI:30413"/>
    </cofactor>
</comment>
<dbReference type="InterPro" id="IPR036396">
    <property type="entry name" value="Cyt_P450_sf"/>
</dbReference>
<dbReference type="PRINTS" id="PR00385">
    <property type="entry name" value="P450"/>
</dbReference>
<dbReference type="PROSITE" id="PS00086">
    <property type="entry name" value="CYTOCHROME_P450"/>
    <property type="match status" value="1"/>
</dbReference>
<dbReference type="InterPro" id="IPR050121">
    <property type="entry name" value="Cytochrome_P450_monoxygenase"/>
</dbReference>
<keyword evidence="4" id="KW-0560">Oxidoreductase</keyword>
<dbReference type="PANTHER" id="PTHR24305">
    <property type="entry name" value="CYTOCHROME P450"/>
    <property type="match status" value="1"/>
</dbReference>
<dbReference type="PANTHER" id="PTHR24305:SF166">
    <property type="entry name" value="CYTOCHROME P450 12A4, MITOCHONDRIAL-RELATED"/>
    <property type="match status" value="1"/>
</dbReference>
<dbReference type="SUPFAM" id="SSF48264">
    <property type="entry name" value="Cytochrome P450"/>
    <property type="match status" value="1"/>
</dbReference>
<keyword evidence="4" id="KW-0503">Monooxygenase</keyword>
<dbReference type="InterPro" id="IPR017972">
    <property type="entry name" value="Cyt_P450_CS"/>
</dbReference>
<gene>
    <name evidence="5" type="ORF">FNH06_05045</name>
</gene>
<dbReference type="AlphaFoldDB" id="A0A558AKG2"/>
<evidence type="ECO:0000313" key="6">
    <source>
        <dbReference type="Proteomes" id="UP000318578"/>
    </source>
</evidence>
<accession>A0A558AKG2</accession>
<sequence>MNRTEFQLAFRTLRFLDAHADLPQGSLPQRTEPEQRYLVWDPAAIGELFRADQRLGHPGSRSFRPLLGPRSLLWQEGPRHLAYRRVLGTPLRGRQLRDYRAVIAGTVHAALDGLRPGDTIRVSDWTRRVALRIMATIVFGHADDELLVPFARWMDRALGSRYRTLAYRYLRGGLPLLDKETEALLVATARTAARENPATLAGKLLADDGPFPDLDDGELRDQLVSLLFAGHETTASTAAWALFWLDREDALRDRVLAELAATSDDGFSAEQVPVLHAVVQETLRITPPVPAAGNRVLPESCPHHGNELPAGTVLTPSIYLAHHRAESFPDPHRFDPDRFLRGRVPADRYFPFGGGTRHCLGSQLGQLEVRMLVAALLRRRELRCVNPSAGVPQLRGHAMAPSPKLRMRVLSCRD</sequence>
<dbReference type="GO" id="GO:0020037">
    <property type="term" value="F:heme binding"/>
    <property type="evidence" value="ECO:0007669"/>
    <property type="project" value="InterPro"/>
</dbReference>
<evidence type="ECO:0000256" key="1">
    <source>
        <dbReference type="ARBA" id="ARBA00001971"/>
    </source>
</evidence>
<dbReference type="InterPro" id="IPR001128">
    <property type="entry name" value="Cyt_P450"/>
</dbReference>
<dbReference type="PRINTS" id="PR00463">
    <property type="entry name" value="EP450I"/>
</dbReference>
<dbReference type="Pfam" id="PF00067">
    <property type="entry name" value="p450"/>
    <property type="match status" value="1"/>
</dbReference>
<dbReference type="RefSeq" id="WP_144634312.1">
    <property type="nucleotide sequence ID" value="NZ_BNAX01000004.1"/>
</dbReference>
<comment type="similarity">
    <text evidence="2 4">Belongs to the cytochrome P450 family.</text>
</comment>
<feature type="binding site" description="axial binding residue" evidence="3">
    <location>
        <position position="359"/>
    </location>
    <ligand>
        <name>heme</name>
        <dbReference type="ChEBI" id="CHEBI:30413"/>
    </ligand>
    <ligandPart>
        <name>Fe</name>
        <dbReference type="ChEBI" id="CHEBI:18248"/>
    </ligandPart>
</feature>
<evidence type="ECO:0000256" key="3">
    <source>
        <dbReference type="PIRSR" id="PIRSR602401-1"/>
    </source>
</evidence>
<name>A0A558AKG2_9PSEU</name>
<proteinExistence type="inferred from homology"/>
<dbReference type="GO" id="GO:0004497">
    <property type="term" value="F:monooxygenase activity"/>
    <property type="evidence" value="ECO:0007669"/>
    <property type="project" value="UniProtKB-KW"/>
</dbReference>
<dbReference type="Proteomes" id="UP000318578">
    <property type="component" value="Unassembled WGS sequence"/>
</dbReference>
<evidence type="ECO:0000313" key="5">
    <source>
        <dbReference type="EMBL" id="TVT24749.1"/>
    </source>
</evidence>
<keyword evidence="3 4" id="KW-0408">Iron</keyword>
<keyword evidence="3 4" id="KW-0479">Metal-binding</keyword>
<keyword evidence="3 4" id="KW-0349">Heme</keyword>
<dbReference type="OrthoDB" id="5290182at2"/>
<evidence type="ECO:0000256" key="2">
    <source>
        <dbReference type="ARBA" id="ARBA00010617"/>
    </source>
</evidence>
<dbReference type="EMBL" id="VJZA01000005">
    <property type="protein sequence ID" value="TVT24749.1"/>
    <property type="molecule type" value="Genomic_DNA"/>
</dbReference>
<protein>
    <submittedName>
        <fullName evidence="5">Cytochrome P450</fullName>
    </submittedName>
</protein>
<dbReference type="Gene3D" id="1.10.630.10">
    <property type="entry name" value="Cytochrome P450"/>
    <property type="match status" value="1"/>
</dbReference>
<dbReference type="GO" id="GO:0016705">
    <property type="term" value="F:oxidoreductase activity, acting on paired donors, with incorporation or reduction of molecular oxygen"/>
    <property type="evidence" value="ECO:0007669"/>
    <property type="project" value="InterPro"/>
</dbReference>
<comment type="caution">
    <text evidence="5">The sequence shown here is derived from an EMBL/GenBank/DDBJ whole genome shotgun (WGS) entry which is preliminary data.</text>
</comment>
<evidence type="ECO:0000256" key="4">
    <source>
        <dbReference type="RuleBase" id="RU000461"/>
    </source>
</evidence>
<keyword evidence="6" id="KW-1185">Reference proteome</keyword>
<dbReference type="GO" id="GO:0005506">
    <property type="term" value="F:iron ion binding"/>
    <property type="evidence" value="ECO:0007669"/>
    <property type="project" value="InterPro"/>
</dbReference>